<evidence type="ECO:0000313" key="3">
    <source>
        <dbReference type="Proteomes" id="UP000704611"/>
    </source>
</evidence>
<proteinExistence type="predicted"/>
<reference evidence="2 3" key="1">
    <citation type="submission" date="2021-06" db="EMBL/GenBank/DDBJ databases">
        <title>Rheinheimera indica sp. nov., isolated from deep-sea sediment.</title>
        <authorList>
            <person name="Wang Z."/>
            <person name="Zhang X.-Y."/>
        </authorList>
    </citation>
    <scope>NUCLEOTIDE SEQUENCE [LARGE SCALE GENOMIC DNA]</scope>
    <source>
        <strain evidence="2 3">SM2107</strain>
    </source>
</reference>
<protein>
    <submittedName>
        <fullName evidence="2">Uncharacterized protein</fullName>
    </submittedName>
</protein>
<comment type="caution">
    <text evidence="2">The sequence shown here is derived from an EMBL/GenBank/DDBJ whole genome shotgun (WGS) entry which is preliminary data.</text>
</comment>
<evidence type="ECO:0000313" key="2">
    <source>
        <dbReference type="EMBL" id="MBV2129078.1"/>
    </source>
</evidence>
<keyword evidence="1" id="KW-0472">Membrane</keyword>
<feature type="transmembrane region" description="Helical" evidence="1">
    <location>
        <begin position="151"/>
        <end position="174"/>
    </location>
</feature>
<keyword evidence="1" id="KW-1133">Transmembrane helix</keyword>
<name>A0ABS6MJT7_9GAMM</name>
<evidence type="ECO:0000256" key="1">
    <source>
        <dbReference type="SAM" id="Phobius"/>
    </source>
</evidence>
<organism evidence="2 3">
    <name type="scientific">Arsukibacterium indicum</name>
    <dbReference type="NCBI Taxonomy" id="2848612"/>
    <lineage>
        <taxon>Bacteria</taxon>
        <taxon>Pseudomonadati</taxon>
        <taxon>Pseudomonadota</taxon>
        <taxon>Gammaproteobacteria</taxon>
        <taxon>Chromatiales</taxon>
        <taxon>Chromatiaceae</taxon>
        <taxon>Arsukibacterium</taxon>
    </lineage>
</organism>
<feature type="transmembrane region" description="Helical" evidence="1">
    <location>
        <begin position="180"/>
        <end position="202"/>
    </location>
</feature>
<dbReference type="Proteomes" id="UP000704611">
    <property type="component" value="Unassembled WGS sequence"/>
</dbReference>
<keyword evidence="1" id="KW-0812">Transmembrane</keyword>
<keyword evidence="3" id="KW-1185">Reference proteome</keyword>
<gene>
    <name evidence="2" type="ORF">KQY15_08235</name>
</gene>
<sequence>MLFLFKFIAFFYIREPKGTLPAGFYTDNSWLDIEDNCLAEIDNNTLRVAKFDKKKVDKVQALYQSNTAFSEIVSAVKAEETLIPLTKVTLLESKHYKDEISLEWLDGETEHDIRVQFLSVAAKEHAMARISNLLPGALVHRITPKTRVQSALAGAIGVIIGTLVIAAAILYQFSGKNLDIVLFALGGLIIYFALPSMIARLIDPTVVTSWSTETAS</sequence>
<accession>A0ABS6MJT7</accession>
<dbReference type="EMBL" id="JAHRID010000003">
    <property type="protein sequence ID" value="MBV2129078.1"/>
    <property type="molecule type" value="Genomic_DNA"/>
</dbReference>